<reference evidence="9 10" key="1">
    <citation type="submission" date="2016-08" db="EMBL/GenBank/DDBJ databases">
        <authorList>
            <consortium name="Lentinula edodes genome sequencing consortium"/>
            <person name="Sakamoto Y."/>
            <person name="Nakade K."/>
            <person name="Sato S."/>
            <person name="Yoshida Y."/>
            <person name="Miyazaki K."/>
            <person name="Natsume S."/>
            <person name="Konno N."/>
        </authorList>
    </citation>
    <scope>NUCLEOTIDE SEQUENCE [LARGE SCALE GENOMIC DNA]</scope>
    <source>
        <strain evidence="9 10">NBRC 111202</strain>
    </source>
</reference>
<protein>
    <submittedName>
        <fullName evidence="9">Viral a-type inclusion protein repeat protein</fullName>
    </submittedName>
</protein>
<keyword evidence="10" id="KW-1185">Reference proteome</keyword>
<evidence type="ECO:0000256" key="7">
    <source>
        <dbReference type="SAM" id="MobiDB-lite"/>
    </source>
</evidence>
<dbReference type="InterPro" id="IPR051952">
    <property type="entry name" value="Golgi-autophagy_related"/>
</dbReference>
<dbReference type="Pfam" id="PF01465">
    <property type="entry name" value="GRIP"/>
    <property type="match status" value="1"/>
</dbReference>
<evidence type="ECO:0000259" key="8">
    <source>
        <dbReference type="PROSITE" id="PS50913"/>
    </source>
</evidence>
<dbReference type="SMART" id="SM00755">
    <property type="entry name" value="Grip"/>
    <property type="match status" value="1"/>
</dbReference>
<sequence length="902" mass="101049">MFSQFRHAVETLAPHPRISTDEPPHSDGDSPSSNPRSQSIDLTSPTQLAENALSSLSSLRKSFSPTLPGTPSPPNAKSPSTPRPSTPRPYKSTLEERLRAATAFTIGEASNTTTPQPSARASPAPSIAPRDQPLSPVSPLSTPLPESPISSQPSTESEPPQDLLGNLSLDVNPSGRGEPPTDATVSVDPAVGNSETSEKRSRSHPGPDPDVIGTTRENSSNTKEHVDGIVEGIAQDEVIAPIELNASKDTKEATDTEAPEEPPISPINKVQALDSEGSSSTSVTLVPSSTTTTVEELQQRLKLVEQRFTDVSTSFKRLQAEKTAADTVLREFTPLESLRESDALRDYLQNVLLKTELSRDEIKHLNTKLQTQESRIEELRDTHRLESRSQIDQIDNLKKQLEESELLIKASQANSDEVTKLKAENERLNGEVAQGKELAKDEEEKRMKAISLLKTVRQKLTRAEKDRDDAVKEVSALKEKEKGERAREETERSKHQSEIDSLNTERDRAIAGLRTQFDKELVVARERHEKELAALRAELELETVTVKATFEKEVSIKNSRITQLENSLNSVVRDKNSFFEQVQIRQAEVESSQAHLESLQSQNAELQYQLREQSDRIILLNEELLEARREHDTVSSKYSSISTSPEDTAHLLSSVEVKYEAKLTELKRVLKNTEKERNESDAEWSRKLREKNQEMEKLSTRLGTAIQSKAQDHGLVENLKVEISHLQQQIQISQNEMSQVRMQIAQLKENENTFNTRETEMETKIKVLEQKLEEGKSRESQLRSNNKTLREELRKVQSSAALLERQRNPGIGYWTSRSESTAVASSDSVNSSSSSPPAGRTSSDNARESPVKKEEEEVNLEYLRNVILQFLEHKEMRPNLVRVLSIILHFTPQETRRLVAKV</sequence>
<evidence type="ECO:0000313" key="9">
    <source>
        <dbReference type="EMBL" id="GAW08007.1"/>
    </source>
</evidence>
<feature type="compositionally biased region" description="Low complexity" evidence="7">
    <location>
        <begin position="278"/>
        <end position="287"/>
    </location>
</feature>
<feature type="coiled-coil region" evidence="6">
    <location>
        <begin position="589"/>
        <end position="630"/>
    </location>
</feature>
<feature type="region of interest" description="Disordered" evidence="7">
    <location>
        <begin position="1"/>
        <end position="225"/>
    </location>
</feature>
<feature type="region of interest" description="Disordered" evidence="7">
    <location>
        <begin position="464"/>
        <end position="502"/>
    </location>
</feature>
<feature type="compositionally biased region" description="Basic and acidic residues" evidence="7">
    <location>
        <begin position="845"/>
        <end position="855"/>
    </location>
</feature>
<dbReference type="STRING" id="5353.A0A1Q3ELB6"/>
<dbReference type="PANTHER" id="PTHR23157:SF25">
    <property type="entry name" value="GRIP AND COILED-COIL DOMAIN-CONTAINING PROTEIN 1"/>
    <property type="match status" value="1"/>
</dbReference>
<feature type="compositionally biased region" description="Low complexity" evidence="7">
    <location>
        <begin position="823"/>
        <end position="844"/>
    </location>
</feature>
<dbReference type="PROSITE" id="PS50913">
    <property type="entry name" value="GRIP"/>
    <property type="match status" value="1"/>
</dbReference>
<feature type="compositionally biased region" description="Pro residues" evidence="7">
    <location>
        <begin position="68"/>
        <end position="87"/>
    </location>
</feature>
<reference evidence="9 10" key="2">
    <citation type="submission" date="2017-02" db="EMBL/GenBank/DDBJ databases">
        <title>A genome survey and senescence transcriptome analysis in Lentinula edodes.</title>
        <authorList>
            <person name="Sakamoto Y."/>
            <person name="Nakade K."/>
            <person name="Sato S."/>
            <person name="Yoshida Y."/>
            <person name="Miyazaki K."/>
            <person name="Natsume S."/>
            <person name="Konno N."/>
        </authorList>
    </citation>
    <scope>NUCLEOTIDE SEQUENCE [LARGE SCALE GENOMIC DNA]</scope>
    <source>
        <strain evidence="9 10">NBRC 111202</strain>
    </source>
</reference>
<organism evidence="9 10">
    <name type="scientific">Lentinula edodes</name>
    <name type="common">Shiitake mushroom</name>
    <name type="synonym">Lentinus edodes</name>
    <dbReference type="NCBI Taxonomy" id="5353"/>
    <lineage>
        <taxon>Eukaryota</taxon>
        <taxon>Fungi</taxon>
        <taxon>Dikarya</taxon>
        <taxon>Basidiomycota</taxon>
        <taxon>Agaricomycotina</taxon>
        <taxon>Agaricomycetes</taxon>
        <taxon>Agaricomycetidae</taxon>
        <taxon>Agaricales</taxon>
        <taxon>Marasmiineae</taxon>
        <taxon>Omphalotaceae</taxon>
        <taxon>Lentinula</taxon>
    </lineage>
</organism>
<evidence type="ECO:0000256" key="6">
    <source>
        <dbReference type="SAM" id="Coils"/>
    </source>
</evidence>
<feature type="region of interest" description="Disordered" evidence="7">
    <location>
        <begin position="772"/>
        <end position="793"/>
    </location>
</feature>
<keyword evidence="4 6" id="KW-0175">Coiled coil</keyword>
<evidence type="ECO:0000256" key="2">
    <source>
        <dbReference type="ARBA" id="ARBA00004496"/>
    </source>
</evidence>
<dbReference type="PANTHER" id="PTHR23157">
    <property type="entry name" value="GRIP AND COILED-COIL DOMAIN-CONTAINING PROTEIN 1"/>
    <property type="match status" value="1"/>
</dbReference>
<feature type="region of interest" description="Disordered" evidence="7">
    <location>
        <begin position="823"/>
        <end position="855"/>
    </location>
</feature>
<feature type="region of interest" description="Disordered" evidence="7">
    <location>
        <begin position="242"/>
        <end position="287"/>
    </location>
</feature>
<feature type="compositionally biased region" description="Basic and acidic residues" evidence="7">
    <location>
        <begin position="772"/>
        <end position="781"/>
    </location>
</feature>
<proteinExistence type="predicted"/>
<dbReference type="AlphaFoldDB" id="A0A1Q3ELB6"/>
<comment type="subcellular location">
    <subcellularLocation>
        <location evidence="2">Cytoplasm</location>
    </subcellularLocation>
    <subcellularLocation>
        <location evidence="1">Endomembrane system</location>
        <topology evidence="1">Peripheral membrane protein</topology>
    </subcellularLocation>
</comment>
<comment type="caution">
    <text evidence="9">The sequence shown here is derived from an EMBL/GenBank/DDBJ whole genome shotgun (WGS) entry which is preliminary data.</text>
</comment>
<feature type="domain" description="GRIP" evidence="8">
    <location>
        <begin position="853"/>
        <end position="901"/>
    </location>
</feature>
<accession>A0A1Q3ELB6</accession>
<gene>
    <name evidence="9" type="ORF">LENED_010040</name>
</gene>
<name>A0A1Q3ELB6_LENED</name>
<dbReference type="Gene3D" id="1.10.220.60">
    <property type="entry name" value="GRIP domain"/>
    <property type="match status" value="1"/>
</dbReference>
<dbReference type="EMBL" id="BDGU01000546">
    <property type="protein sequence ID" value="GAW08007.1"/>
    <property type="molecule type" value="Genomic_DNA"/>
</dbReference>
<dbReference type="Proteomes" id="UP000188533">
    <property type="component" value="Unassembled WGS sequence"/>
</dbReference>
<feature type="compositionally biased region" description="Basic and acidic residues" evidence="7">
    <location>
        <begin position="18"/>
        <end position="28"/>
    </location>
</feature>
<evidence type="ECO:0000256" key="5">
    <source>
        <dbReference type="ARBA" id="ARBA00023136"/>
    </source>
</evidence>
<dbReference type="InterPro" id="IPR000237">
    <property type="entry name" value="GRIP_dom"/>
</dbReference>
<keyword evidence="5" id="KW-0472">Membrane</keyword>
<keyword evidence="3" id="KW-0963">Cytoplasm</keyword>
<dbReference type="GO" id="GO:0005794">
    <property type="term" value="C:Golgi apparatus"/>
    <property type="evidence" value="ECO:0007669"/>
    <property type="project" value="TreeGrafter"/>
</dbReference>
<evidence type="ECO:0000256" key="1">
    <source>
        <dbReference type="ARBA" id="ARBA00004184"/>
    </source>
</evidence>
<evidence type="ECO:0000313" key="10">
    <source>
        <dbReference type="Proteomes" id="UP000188533"/>
    </source>
</evidence>
<evidence type="ECO:0000256" key="3">
    <source>
        <dbReference type="ARBA" id="ARBA00022490"/>
    </source>
</evidence>
<feature type="compositionally biased region" description="Low complexity" evidence="7">
    <location>
        <begin position="117"/>
        <end position="160"/>
    </location>
</feature>
<evidence type="ECO:0000256" key="4">
    <source>
        <dbReference type="ARBA" id="ARBA00023054"/>
    </source>
</evidence>
<feature type="compositionally biased region" description="Low complexity" evidence="7">
    <location>
        <begin position="53"/>
        <end position="64"/>
    </location>
</feature>
<feature type="compositionally biased region" description="Polar residues" evidence="7">
    <location>
        <begin position="29"/>
        <end position="49"/>
    </location>
</feature>